<dbReference type="GO" id="GO:0003677">
    <property type="term" value="F:DNA binding"/>
    <property type="evidence" value="ECO:0007669"/>
    <property type="project" value="UniProtKB-UniRule"/>
</dbReference>
<dbReference type="Proteomes" id="UP000231409">
    <property type="component" value="Unassembled WGS sequence"/>
</dbReference>
<dbReference type="RefSeq" id="WP_099614696.1">
    <property type="nucleotide sequence ID" value="NZ_KZ319371.1"/>
</dbReference>
<keyword evidence="7" id="KW-1185">Reference proteome</keyword>
<dbReference type="PANTHER" id="PTHR47506">
    <property type="entry name" value="TRANSCRIPTIONAL REGULATORY PROTEIN"/>
    <property type="match status" value="1"/>
</dbReference>
<dbReference type="SUPFAM" id="SSF48498">
    <property type="entry name" value="Tetracyclin repressor-like, C-terminal domain"/>
    <property type="match status" value="1"/>
</dbReference>
<dbReference type="EMBL" id="NTFH01000008">
    <property type="protein sequence ID" value="PHQ14779.1"/>
    <property type="molecule type" value="Genomic_DNA"/>
</dbReference>
<protein>
    <submittedName>
        <fullName evidence="6">TetR family transcriptional regulator</fullName>
    </submittedName>
</protein>
<evidence type="ECO:0000259" key="5">
    <source>
        <dbReference type="PROSITE" id="PS50977"/>
    </source>
</evidence>
<evidence type="ECO:0000256" key="1">
    <source>
        <dbReference type="ARBA" id="ARBA00023015"/>
    </source>
</evidence>
<gene>
    <name evidence="6" type="ORF">CLH61_10500</name>
</gene>
<keyword evidence="1" id="KW-0805">Transcription regulation</keyword>
<organism evidence="6 7">
    <name type="scientific">Marinobacter profundi</name>
    <dbReference type="NCBI Taxonomy" id="2666256"/>
    <lineage>
        <taxon>Bacteria</taxon>
        <taxon>Pseudomonadati</taxon>
        <taxon>Pseudomonadota</taxon>
        <taxon>Gammaproteobacteria</taxon>
        <taxon>Pseudomonadales</taxon>
        <taxon>Marinobacteraceae</taxon>
        <taxon>Marinobacter</taxon>
    </lineage>
</organism>
<proteinExistence type="predicted"/>
<dbReference type="PRINTS" id="PR00455">
    <property type="entry name" value="HTHTETR"/>
</dbReference>
<sequence length="208" mass="23732">MSKGEETRERILAIMEESVLQKGFGATSIEEVITEAGITKSGFFYHFQNKNALAKALLLRYLEREDVILDDVFNRGRDLAEDPLQAFLVGLKLLAELMANLPQEHPGCLVATCCYQESLFDREVRELNRRIVLHWRQRFRSLLEAIAERYPSRCEVNLDELADMVSATIEGGLVLGRATGDRQILPAQILLLRSYIRLLFEPDRATVH</sequence>
<dbReference type="SUPFAM" id="SSF46689">
    <property type="entry name" value="Homeodomain-like"/>
    <property type="match status" value="1"/>
</dbReference>
<feature type="domain" description="HTH tetR-type" evidence="5">
    <location>
        <begin position="5"/>
        <end position="65"/>
    </location>
</feature>
<feature type="DNA-binding region" description="H-T-H motif" evidence="4">
    <location>
        <begin position="28"/>
        <end position="47"/>
    </location>
</feature>
<dbReference type="AlphaFoldDB" id="A0A2G1UK29"/>
<reference evidence="6 7" key="1">
    <citation type="submission" date="2017-09" db="EMBL/GenBank/DDBJ databases">
        <title>The draft genome sequences of Marinobacter sp. PWS21.</title>
        <authorList>
            <person name="Cao J."/>
        </authorList>
    </citation>
    <scope>NUCLEOTIDE SEQUENCE [LARGE SCALE GENOMIC DNA]</scope>
    <source>
        <strain evidence="6 7">PWS21</strain>
    </source>
</reference>
<dbReference type="PANTHER" id="PTHR47506:SF1">
    <property type="entry name" value="HTH-TYPE TRANSCRIPTIONAL REGULATOR YJDC"/>
    <property type="match status" value="1"/>
</dbReference>
<keyword evidence="3" id="KW-0804">Transcription</keyword>
<accession>A0A2G1UK29</accession>
<dbReference type="InterPro" id="IPR036271">
    <property type="entry name" value="Tet_transcr_reg_TetR-rel_C_sf"/>
</dbReference>
<dbReference type="Pfam" id="PF00440">
    <property type="entry name" value="TetR_N"/>
    <property type="match status" value="1"/>
</dbReference>
<dbReference type="PROSITE" id="PS50977">
    <property type="entry name" value="HTH_TETR_2"/>
    <property type="match status" value="1"/>
</dbReference>
<evidence type="ECO:0000256" key="2">
    <source>
        <dbReference type="ARBA" id="ARBA00023125"/>
    </source>
</evidence>
<dbReference type="InterPro" id="IPR001647">
    <property type="entry name" value="HTH_TetR"/>
</dbReference>
<name>A0A2G1UK29_9GAMM</name>
<evidence type="ECO:0000313" key="7">
    <source>
        <dbReference type="Proteomes" id="UP000231409"/>
    </source>
</evidence>
<dbReference type="InterPro" id="IPR009057">
    <property type="entry name" value="Homeodomain-like_sf"/>
</dbReference>
<keyword evidence="2 4" id="KW-0238">DNA-binding</keyword>
<dbReference type="Gene3D" id="1.10.357.10">
    <property type="entry name" value="Tetracycline Repressor, domain 2"/>
    <property type="match status" value="1"/>
</dbReference>
<comment type="caution">
    <text evidence="6">The sequence shown here is derived from an EMBL/GenBank/DDBJ whole genome shotgun (WGS) entry which is preliminary data.</text>
</comment>
<evidence type="ECO:0000313" key="6">
    <source>
        <dbReference type="EMBL" id="PHQ14779.1"/>
    </source>
</evidence>
<evidence type="ECO:0000256" key="3">
    <source>
        <dbReference type="ARBA" id="ARBA00023163"/>
    </source>
</evidence>
<evidence type="ECO:0000256" key="4">
    <source>
        <dbReference type="PROSITE-ProRule" id="PRU00335"/>
    </source>
</evidence>